<dbReference type="AlphaFoldDB" id="A0A498R9Y9"/>
<feature type="domain" description="DhaL" evidence="9">
    <location>
        <begin position="7"/>
        <end position="207"/>
    </location>
</feature>
<dbReference type="PANTHER" id="PTHR28629:SF4">
    <property type="entry name" value="TRIOKINASE_FMN CYCLASE"/>
    <property type="match status" value="1"/>
</dbReference>
<evidence type="ECO:0000313" key="11">
    <source>
        <dbReference type="Proteomes" id="UP000277811"/>
    </source>
</evidence>
<evidence type="ECO:0000259" key="9">
    <source>
        <dbReference type="PROSITE" id="PS51480"/>
    </source>
</evidence>
<organism evidence="10 11">
    <name type="scientific">Lucifera butyrica</name>
    <dbReference type="NCBI Taxonomy" id="1351585"/>
    <lineage>
        <taxon>Bacteria</taxon>
        <taxon>Bacillati</taxon>
        <taxon>Bacillota</taxon>
        <taxon>Negativicutes</taxon>
        <taxon>Veillonellales</taxon>
        <taxon>Veillonellaceae</taxon>
        <taxon>Lucifera</taxon>
    </lineage>
</organism>
<dbReference type="GO" id="GO:0005829">
    <property type="term" value="C:cytosol"/>
    <property type="evidence" value="ECO:0007669"/>
    <property type="project" value="TreeGrafter"/>
</dbReference>
<keyword evidence="5 10" id="KW-0418">Kinase</keyword>
<evidence type="ECO:0000256" key="1">
    <source>
        <dbReference type="ARBA" id="ARBA00001113"/>
    </source>
</evidence>
<evidence type="ECO:0000256" key="7">
    <source>
        <dbReference type="ARBA" id="ARBA00046577"/>
    </source>
</evidence>
<dbReference type="NCBIfam" id="TIGR02365">
    <property type="entry name" value="dha_L_ycgS"/>
    <property type="match status" value="1"/>
</dbReference>
<evidence type="ECO:0000256" key="6">
    <source>
        <dbReference type="ARBA" id="ARBA00022798"/>
    </source>
</evidence>
<dbReference type="FunFam" id="1.25.40.340:FF:000002">
    <property type="entry name" value="Dihydroxyacetone kinase, L subunit"/>
    <property type="match status" value="1"/>
</dbReference>
<keyword evidence="6" id="KW-0319">Glycerol metabolism</keyword>
<dbReference type="InterPro" id="IPR004007">
    <property type="entry name" value="DhaL_dom"/>
</dbReference>
<evidence type="ECO:0000256" key="4">
    <source>
        <dbReference type="ARBA" id="ARBA00022679"/>
    </source>
</evidence>
<dbReference type="EMBL" id="UPPP01000080">
    <property type="protein sequence ID" value="VBB07760.1"/>
    <property type="molecule type" value="Genomic_DNA"/>
</dbReference>
<dbReference type="SUPFAM" id="SSF101473">
    <property type="entry name" value="DhaL-like"/>
    <property type="match status" value="1"/>
</dbReference>
<comment type="catalytic activity">
    <reaction evidence="1">
        <text>dihydroxyacetone + phosphoenolpyruvate = dihydroxyacetone phosphate + pyruvate</text>
        <dbReference type="Rhea" id="RHEA:18381"/>
        <dbReference type="ChEBI" id="CHEBI:15361"/>
        <dbReference type="ChEBI" id="CHEBI:16016"/>
        <dbReference type="ChEBI" id="CHEBI:57642"/>
        <dbReference type="ChEBI" id="CHEBI:58702"/>
        <dbReference type="EC" id="2.7.1.121"/>
    </reaction>
</comment>
<dbReference type="GO" id="GO:0047324">
    <property type="term" value="F:phosphoenolpyruvate-glycerone phosphotransferase activity"/>
    <property type="evidence" value="ECO:0007669"/>
    <property type="project" value="UniProtKB-EC"/>
</dbReference>
<dbReference type="OrthoDB" id="9800291at2"/>
<sequence length="210" mass="22538">MGKITKAAMKDVLASIVAILEKEKAYLIELDGSMGDGDLGLTMHTGFLALYNEMDAIHETDMGKVFMKLGMKMNSVVPSTMGTLIATCFIKASAVAKGKTELELHDLAAMGQAAIQGVMERGKSKVGDKTMLDALYPAIEALDKAMNEDKPAADLCKAVYYAAVDGVEQTKKMQSVHGRAAYYNEKSIGKPDPGATAVMFIIKGITNRFC</sequence>
<proteinExistence type="predicted"/>
<dbReference type="RefSeq" id="WP_122628690.1">
    <property type="nucleotide sequence ID" value="NZ_UPPP01000080.1"/>
</dbReference>
<dbReference type="GO" id="GO:0004371">
    <property type="term" value="F:glycerone kinase activity"/>
    <property type="evidence" value="ECO:0007669"/>
    <property type="project" value="InterPro"/>
</dbReference>
<evidence type="ECO:0000313" key="10">
    <source>
        <dbReference type="EMBL" id="VBB07760.1"/>
    </source>
</evidence>
<dbReference type="Proteomes" id="UP000277811">
    <property type="component" value="Unassembled WGS sequence"/>
</dbReference>
<comment type="pathway">
    <text evidence="2">Polyol metabolism; glycerol degradation.</text>
</comment>
<reference evidence="10 11" key="1">
    <citation type="submission" date="2018-06" db="EMBL/GenBank/DDBJ databases">
        <authorList>
            <person name="Strepis N."/>
        </authorList>
    </citation>
    <scope>NUCLEOTIDE SEQUENCE [LARGE SCALE GENOMIC DNA]</scope>
    <source>
        <strain evidence="10">LUCI</strain>
    </source>
</reference>
<comment type="function">
    <text evidence="8">ADP-binding subunit of the dihydroxyacetone kinase, which is responsible for the phosphoenolpyruvate (PEP)-dependent phosphorylation of dihydroxyacetone. DhaL-ADP is converted to DhaL-ATP via a phosphoryl group transfer from DhaM and transmits it to dihydroxyacetone binds to DhaK.</text>
</comment>
<evidence type="ECO:0000256" key="3">
    <source>
        <dbReference type="ARBA" id="ARBA00012095"/>
    </source>
</evidence>
<dbReference type="InterPro" id="IPR050861">
    <property type="entry name" value="Dihydroxyacetone_Kinase"/>
</dbReference>
<keyword evidence="11" id="KW-1185">Reference proteome</keyword>
<evidence type="ECO:0000256" key="8">
    <source>
        <dbReference type="ARBA" id="ARBA00055771"/>
    </source>
</evidence>
<comment type="subunit">
    <text evidence="7">Homodimer. The dihydroxyacetone kinase complex is composed of a homodimer of DhaM, a homodimer of DhaK and the subunit DhaL.</text>
</comment>
<evidence type="ECO:0000256" key="2">
    <source>
        <dbReference type="ARBA" id="ARBA00004745"/>
    </source>
</evidence>
<accession>A0A498R9Y9</accession>
<keyword evidence="4" id="KW-0808">Transferase</keyword>
<dbReference type="InterPro" id="IPR036117">
    <property type="entry name" value="DhaL_dom_sf"/>
</dbReference>
<evidence type="ECO:0000256" key="5">
    <source>
        <dbReference type="ARBA" id="ARBA00022777"/>
    </source>
</evidence>
<dbReference type="PROSITE" id="PS51480">
    <property type="entry name" value="DHAL"/>
    <property type="match status" value="1"/>
</dbReference>
<name>A0A498R9Y9_9FIRM</name>
<protein>
    <recommendedName>
        <fullName evidence="3">phosphoenolpyruvate--glycerone phosphotransferase</fullName>
        <ecNumber evidence="3">2.7.1.121</ecNumber>
    </recommendedName>
</protein>
<dbReference type="GO" id="GO:0019563">
    <property type="term" value="P:glycerol catabolic process"/>
    <property type="evidence" value="ECO:0007669"/>
    <property type="project" value="TreeGrafter"/>
</dbReference>
<dbReference type="Gene3D" id="1.25.40.340">
    <property type="match status" value="1"/>
</dbReference>
<dbReference type="PANTHER" id="PTHR28629">
    <property type="entry name" value="TRIOKINASE/FMN CYCLASE"/>
    <property type="match status" value="1"/>
</dbReference>
<dbReference type="InterPro" id="IPR012737">
    <property type="entry name" value="DhaK_L_YcgS"/>
</dbReference>
<dbReference type="EC" id="2.7.1.121" evidence="3"/>
<dbReference type="Pfam" id="PF02734">
    <property type="entry name" value="Dak2"/>
    <property type="match status" value="1"/>
</dbReference>
<gene>
    <name evidence="10" type="ORF">LUCI_3025</name>
</gene>
<dbReference type="SMART" id="SM01120">
    <property type="entry name" value="Dak2"/>
    <property type="match status" value="1"/>
</dbReference>